<dbReference type="AlphaFoldDB" id="A0A1M5BTD9"/>
<evidence type="ECO:0000313" key="3">
    <source>
        <dbReference type="EMBL" id="SHF45809.1"/>
    </source>
</evidence>
<keyword evidence="4" id="KW-1185">Reference proteome</keyword>
<organism evidence="3 4">
    <name type="scientific">Vibrio gazogenes DSM 21264 = NBRC 103151</name>
    <dbReference type="NCBI Taxonomy" id="1123492"/>
    <lineage>
        <taxon>Bacteria</taxon>
        <taxon>Pseudomonadati</taxon>
        <taxon>Pseudomonadota</taxon>
        <taxon>Gammaproteobacteria</taxon>
        <taxon>Vibrionales</taxon>
        <taxon>Vibrionaceae</taxon>
        <taxon>Vibrio</taxon>
    </lineage>
</organism>
<evidence type="ECO:0000259" key="2">
    <source>
        <dbReference type="Pfam" id="PF01878"/>
    </source>
</evidence>
<dbReference type="FunFam" id="3.10.590.10:FF:000003">
    <property type="entry name" value="Thymocyte nuclear protein 1"/>
    <property type="match status" value="1"/>
</dbReference>
<dbReference type="InterPro" id="IPR047197">
    <property type="entry name" value="THYN1-like_EVE"/>
</dbReference>
<sequence>MVYLPYLNLIRHHLAQHNIMAYWLFKTEPDTFSIDTLRVQQRACWEGVRNYQARNMMRDQVRLGDQVLIYHSSCKQVGVAGIAEVVREAYPDHFAFDPGSEVFDAKSTPENPRWVMVDVAFVSKMERIIPLSVMKAMPELAQMPLVKRGNRLSIMPVTEAEWLAILSLR</sequence>
<dbReference type="PANTHER" id="PTHR14087">
    <property type="entry name" value="THYMOCYTE NUCLEAR PROTEIN 1"/>
    <property type="match status" value="1"/>
</dbReference>
<dbReference type="Gene3D" id="3.10.590.10">
    <property type="entry name" value="ph1033 like domains"/>
    <property type="match status" value="1"/>
</dbReference>
<proteinExistence type="predicted"/>
<gene>
    <name evidence="3" type="ORF">SAMN02745781_02341</name>
</gene>
<dbReference type="InterPro" id="IPR015947">
    <property type="entry name" value="PUA-like_sf"/>
</dbReference>
<dbReference type="Pfam" id="PF01878">
    <property type="entry name" value="EVE"/>
    <property type="match status" value="1"/>
</dbReference>
<name>A0A1M5BTD9_VIBGA</name>
<protein>
    <submittedName>
        <fullName evidence="3">Predicted RNA-binding protein, contains PUA-like domain</fullName>
    </submittedName>
</protein>
<dbReference type="CDD" id="cd21133">
    <property type="entry name" value="EVE"/>
    <property type="match status" value="1"/>
</dbReference>
<reference evidence="4" key="1">
    <citation type="submission" date="2016-11" db="EMBL/GenBank/DDBJ databases">
        <authorList>
            <person name="Varghese N."/>
            <person name="Submissions S."/>
        </authorList>
    </citation>
    <scope>NUCLEOTIDE SEQUENCE [LARGE SCALE GENOMIC DNA]</scope>
    <source>
        <strain evidence="4">DSM 21264</strain>
    </source>
</reference>
<dbReference type="InterPro" id="IPR002740">
    <property type="entry name" value="EVE_domain"/>
</dbReference>
<dbReference type="Proteomes" id="UP000184159">
    <property type="component" value="Unassembled WGS sequence"/>
</dbReference>
<dbReference type="InterPro" id="IPR052181">
    <property type="entry name" value="5hmC_binding"/>
</dbReference>
<dbReference type="PANTHER" id="PTHR14087:SF7">
    <property type="entry name" value="THYMOCYTE NUCLEAR PROTEIN 1"/>
    <property type="match status" value="1"/>
</dbReference>
<dbReference type="EMBL" id="FQUH01000010">
    <property type="protein sequence ID" value="SHF45809.1"/>
    <property type="molecule type" value="Genomic_DNA"/>
</dbReference>
<accession>A0A1M5BTD9</accession>
<evidence type="ECO:0000256" key="1">
    <source>
        <dbReference type="ARBA" id="ARBA00022553"/>
    </source>
</evidence>
<evidence type="ECO:0000313" key="4">
    <source>
        <dbReference type="Proteomes" id="UP000184159"/>
    </source>
</evidence>
<dbReference type="SUPFAM" id="SSF88697">
    <property type="entry name" value="PUA domain-like"/>
    <property type="match status" value="1"/>
</dbReference>
<keyword evidence="1" id="KW-0597">Phosphoprotein</keyword>
<feature type="domain" description="EVE" evidence="2">
    <location>
        <begin position="21"/>
        <end position="167"/>
    </location>
</feature>